<protein>
    <submittedName>
        <fullName evidence="2">Uncharacterized protein</fullName>
    </submittedName>
</protein>
<sequence>MTGTYKIRGNRDSTLPIEDWAKGITRAFSKRRKSHTANSINFEQPKRASTVSSSPLEHESNVSSLKAQNVAATMPILSRPRTAMTLPNLPIEDWIEAIPSQKPIPLPRNPRRSSLIVASMTSQLPSCGTDHGVLIPPSPTSIDARTDWQSDADSERSMPNLIYQNRLDQCVDAALETQGTPVTQSAPSVLQSSSNQVLQVESIQPECTIGVEKLSLRSLFFGGTQVPRDQPLALPFASNSSINHSRPQSIASSVASFVTANEFAIEDDEQIEAQHPIVAEGVIETQTENKAIDTSEKLDSSLVPGLRFQHDPDTGIDEDYSSQDECIEEAGEDCNIRIVDMAEDVSFLEGSASTEPALEHCVPGDGSLADILFQVASSSPYTSSESEDATSLEDTSVSDRAESSSQSDLEQDIQLDHIRDSSSYGNLGLPVTDSQSDSISTYGESVSEIKRTRPARHYKMVNGRAVAFEPWRMPGQFDLRRYSSPGEDNDAASYISSSSSQRRGSFLRTDNRWTWMEQEAIAEV</sequence>
<evidence type="ECO:0000256" key="1">
    <source>
        <dbReference type="SAM" id="MobiDB-lite"/>
    </source>
</evidence>
<organism evidence="2 3">
    <name type="scientific">Gomphillus americanus</name>
    <dbReference type="NCBI Taxonomy" id="1940652"/>
    <lineage>
        <taxon>Eukaryota</taxon>
        <taxon>Fungi</taxon>
        <taxon>Dikarya</taxon>
        <taxon>Ascomycota</taxon>
        <taxon>Pezizomycotina</taxon>
        <taxon>Lecanoromycetes</taxon>
        <taxon>OSLEUM clade</taxon>
        <taxon>Ostropomycetidae</taxon>
        <taxon>Ostropales</taxon>
        <taxon>Graphidaceae</taxon>
        <taxon>Gomphilloideae</taxon>
        <taxon>Gomphillus</taxon>
    </lineage>
</organism>
<accession>A0A8H3F031</accession>
<dbReference type="Proteomes" id="UP000664169">
    <property type="component" value="Unassembled WGS sequence"/>
</dbReference>
<feature type="region of interest" description="Disordered" evidence="1">
    <location>
        <begin position="483"/>
        <end position="504"/>
    </location>
</feature>
<dbReference type="AlphaFoldDB" id="A0A8H3F031"/>
<evidence type="ECO:0000313" key="2">
    <source>
        <dbReference type="EMBL" id="CAF9913348.1"/>
    </source>
</evidence>
<dbReference type="EMBL" id="CAJPDQ010000008">
    <property type="protein sequence ID" value="CAF9913348.1"/>
    <property type="molecule type" value="Genomic_DNA"/>
</dbReference>
<reference evidence="2" key="1">
    <citation type="submission" date="2021-03" db="EMBL/GenBank/DDBJ databases">
        <authorList>
            <person name="Tagirdzhanova G."/>
        </authorList>
    </citation>
    <scope>NUCLEOTIDE SEQUENCE</scope>
</reference>
<feature type="region of interest" description="Disordered" evidence="1">
    <location>
        <begin position="31"/>
        <end position="64"/>
    </location>
</feature>
<feature type="compositionally biased region" description="Polar residues" evidence="1">
    <location>
        <begin position="36"/>
        <end position="64"/>
    </location>
</feature>
<gene>
    <name evidence="2" type="ORF">GOMPHAMPRED_007866</name>
</gene>
<feature type="region of interest" description="Disordered" evidence="1">
    <location>
        <begin position="379"/>
        <end position="412"/>
    </location>
</feature>
<feature type="region of interest" description="Disordered" evidence="1">
    <location>
        <begin position="420"/>
        <end position="439"/>
    </location>
</feature>
<comment type="caution">
    <text evidence="2">The sequence shown here is derived from an EMBL/GenBank/DDBJ whole genome shotgun (WGS) entry which is preliminary data.</text>
</comment>
<proteinExistence type="predicted"/>
<name>A0A8H3F031_9LECA</name>
<evidence type="ECO:0000313" key="3">
    <source>
        <dbReference type="Proteomes" id="UP000664169"/>
    </source>
</evidence>
<keyword evidence="3" id="KW-1185">Reference proteome</keyword>